<dbReference type="OrthoDB" id="3700837at2"/>
<comment type="caution">
    <text evidence="2">The sequence shown here is derived from an EMBL/GenBank/DDBJ whole genome shotgun (WGS) entry which is preliminary data.</text>
</comment>
<name>A0A318HJG8_9MYCO</name>
<dbReference type="AlphaFoldDB" id="A0A318HJG8"/>
<dbReference type="RefSeq" id="WP_110318028.1">
    <property type="nucleotide sequence ID" value="NZ_QJJU01000015.1"/>
</dbReference>
<dbReference type="SUPFAM" id="SSF88659">
    <property type="entry name" value="Sigma3 and sigma4 domains of RNA polymerase sigma factors"/>
    <property type="match status" value="1"/>
</dbReference>
<proteinExistence type="predicted"/>
<evidence type="ECO:0000259" key="1">
    <source>
        <dbReference type="Pfam" id="PF04545"/>
    </source>
</evidence>
<protein>
    <submittedName>
        <fullName evidence="2">RNA polymerase sigma factor (Sigma-70 family)</fullName>
    </submittedName>
</protein>
<dbReference type="GO" id="GO:0006352">
    <property type="term" value="P:DNA-templated transcription initiation"/>
    <property type="evidence" value="ECO:0007669"/>
    <property type="project" value="InterPro"/>
</dbReference>
<dbReference type="InterPro" id="IPR007630">
    <property type="entry name" value="RNA_pol_sigma70_r4"/>
</dbReference>
<evidence type="ECO:0000313" key="2">
    <source>
        <dbReference type="EMBL" id="PXX05965.1"/>
    </source>
</evidence>
<dbReference type="GO" id="GO:0003700">
    <property type="term" value="F:DNA-binding transcription factor activity"/>
    <property type="evidence" value="ECO:0007669"/>
    <property type="project" value="InterPro"/>
</dbReference>
<dbReference type="Pfam" id="PF04545">
    <property type="entry name" value="Sigma70_r4"/>
    <property type="match status" value="1"/>
</dbReference>
<dbReference type="Gene3D" id="1.10.10.10">
    <property type="entry name" value="Winged helix-like DNA-binding domain superfamily/Winged helix DNA-binding domain"/>
    <property type="match status" value="1"/>
</dbReference>
<feature type="domain" description="RNA polymerase sigma-70 region 4" evidence="1">
    <location>
        <begin position="24"/>
        <end position="71"/>
    </location>
</feature>
<gene>
    <name evidence="2" type="ORF">C8E89_11510</name>
</gene>
<dbReference type="InterPro" id="IPR013324">
    <property type="entry name" value="RNA_pol_sigma_r3/r4-like"/>
</dbReference>
<organism evidence="2 3">
    <name type="scientific">Mycolicibacterium moriokaense</name>
    <dbReference type="NCBI Taxonomy" id="39691"/>
    <lineage>
        <taxon>Bacteria</taxon>
        <taxon>Bacillati</taxon>
        <taxon>Actinomycetota</taxon>
        <taxon>Actinomycetes</taxon>
        <taxon>Mycobacteriales</taxon>
        <taxon>Mycobacteriaceae</taxon>
        <taxon>Mycolicibacterium</taxon>
    </lineage>
</organism>
<keyword evidence="3" id="KW-1185">Reference proteome</keyword>
<reference evidence="3" key="1">
    <citation type="submission" date="2018-05" db="EMBL/GenBank/DDBJ databases">
        <authorList>
            <person name="Deangelis K."/>
            <person name="Huntemann M."/>
            <person name="Clum A."/>
            <person name="Pillay M."/>
            <person name="Palaniappan K."/>
            <person name="Varghese N."/>
            <person name="Mikhailova N."/>
            <person name="Stamatis D."/>
            <person name="Reddy T."/>
            <person name="Daum C."/>
            <person name="Shapiro N."/>
            <person name="Ivanova N."/>
            <person name="Kyrpides N."/>
            <person name="Woyke T."/>
        </authorList>
    </citation>
    <scope>NUCLEOTIDE SEQUENCE [LARGE SCALE GENOMIC DNA]</scope>
    <source>
        <strain evidence="3">GAS496</strain>
    </source>
</reference>
<dbReference type="EMBL" id="QJJU01000015">
    <property type="protein sequence ID" value="PXX05965.1"/>
    <property type="molecule type" value="Genomic_DNA"/>
</dbReference>
<evidence type="ECO:0000313" key="3">
    <source>
        <dbReference type="Proteomes" id="UP000247781"/>
    </source>
</evidence>
<accession>A0A318HJG8</accession>
<reference evidence="2 3" key="2">
    <citation type="submission" date="2018-06" db="EMBL/GenBank/DDBJ databases">
        <title>Sequencing of bacterial isolates from soil warming experiment in Harvard Forest, Massachusetts, USA.</title>
        <authorList>
            <person name="Deangelis K.PhD."/>
        </authorList>
    </citation>
    <scope>NUCLEOTIDE SEQUENCE [LARGE SCALE GENOMIC DNA]</scope>
    <source>
        <strain evidence="2 3">GAS496</strain>
    </source>
</reference>
<sequence length="78" mass="8614">MSGPDSGQLRGPDDQHASALLRYALAQLPGEDRAVLRYAYYERRTTAQIASDLDISEEAVKSSLHGTLRTLWPLLRGS</sequence>
<dbReference type="InterPro" id="IPR036388">
    <property type="entry name" value="WH-like_DNA-bd_sf"/>
</dbReference>
<dbReference type="Proteomes" id="UP000247781">
    <property type="component" value="Unassembled WGS sequence"/>
</dbReference>